<gene>
    <name evidence="2" type="ORF">ENW00_00905</name>
</gene>
<dbReference type="EMBL" id="DTIN01000008">
    <property type="protein sequence ID" value="HFX12714.1"/>
    <property type="molecule type" value="Genomic_DNA"/>
</dbReference>
<sequence>MLEKISYIILLIIVLTYIIAIILGFIMAFPVGIIGLLVIIAMGLLFIKVLKDKFTSKGKEEKYKDIKW</sequence>
<reference evidence="2" key="1">
    <citation type="journal article" date="2020" name="mSystems">
        <title>Genome- and Community-Level Interaction Insights into Carbon Utilization and Element Cycling Functions of Hydrothermarchaeota in Hydrothermal Sediment.</title>
        <authorList>
            <person name="Zhou Z."/>
            <person name="Liu Y."/>
            <person name="Xu W."/>
            <person name="Pan J."/>
            <person name="Luo Z.H."/>
            <person name="Li M."/>
        </authorList>
    </citation>
    <scope>NUCLEOTIDE SEQUENCE [LARGE SCALE GENOMIC DNA]</scope>
    <source>
        <strain evidence="2">SpSt-81</strain>
    </source>
</reference>
<protein>
    <submittedName>
        <fullName evidence="2">Uncharacterized protein</fullName>
    </submittedName>
</protein>
<comment type="caution">
    <text evidence="2">The sequence shown here is derived from an EMBL/GenBank/DDBJ whole genome shotgun (WGS) entry which is preliminary data.</text>
</comment>
<proteinExistence type="predicted"/>
<evidence type="ECO:0000256" key="1">
    <source>
        <dbReference type="SAM" id="Phobius"/>
    </source>
</evidence>
<organism evidence="2">
    <name type="scientific">Dictyoglomus thermophilum</name>
    <dbReference type="NCBI Taxonomy" id="14"/>
    <lineage>
        <taxon>Bacteria</taxon>
        <taxon>Pseudomonadati</taxon>
        <taxon>Dictyoglomota</taxon>
        <taxon>Dictyoglomia</taxon>
        <taxon>Dictyoglomales</taxon>
        <taxon>Dictyoglomaceae</taxon>
        <taxon>Dictyoglomus</taxon>
    </lineage>
</organism>
<accession>A0A7C3MHW5</accession>
<keyword evidence="1" id="KW-0472">Membrane</keyword>
<feature type="transmembrane region" description="Helical" evidence="1">
    <location>
        <begin position="33"/>
        <end position="50"/>
    </location>
</feature>
<dbReference type="AlphaFoldDB" id="A0A7C3MHW5"/>
<evidence type="ECO:0000313" key="2">
    <source>
        <dbReference type="EMBL" id="HFX12714.1"/>
    </source>
</evidence>
<feature type="transmembrane region" description="Helical" evidence="1">
    <location>
        <begin position="7"/>
        <end position="27"/>
    </location>
</feature>
<name>A0A7C3MHW5_DICTH</name>
<keyword evidence="1" id="KW-0812">Transmembrane</keyword>
<keyword evidence="1" id="KW-1133">Transmembrane helix</keyword>